<dbReference type="EMBL" id="GBXM01041529">
    <property type="protein sequence ID" value="JAH67048.1"/>
    <property type="molecule type" value="Transcribed_RNA"/>
</dbReference>
<sequence length="35" mass="4178">MLTAKELLNNSETYSLQNIKSLFFYTYKLTQPTYI</sequence>
<evidence type="ECO:0000313" key="1">
    <source>
        <dbReference type="EMBL" id="JAH67048.1"/>
    </source>
</evidence>
<reference evidence="1" key="1">
    <citation type="submission" date="2014-11" db="EMBL/GenBank/DDBJ databases">
        <authorList>
            <person name="Amaro Gonzalez C."/>
        </authorList>
    </citation>
    <scope>NUCLEOTIDE SEQUENCE</scope>
</reference>
<proteinExistence type="predicted"/>
<dbReference type="AlphaFoldDB" id="A0A0E9UQ00"/>
<protein>
    <submittedName>
        <fullName evidence="1">Uncharacterized protein</fullName>
    </submittedName>
</protein>
<reference evidence="1" key="2">
    <citation type="journal article" date="2015" name="Fish Shellfish Immunol.">
        <title>Early steps in the European eel (Anguilla anguilla)-Vibrio vulnificus interaction in the gills: Role of the RtxA13 toxin.</title>
        <authorList>
            <person name="Callol A."/>
            <person name="Pajuelo D."/>
            <person name="Ebbesson L."/>
            <person name="Teles M."/>
            <person name="MacKenzie S."/>
            <person name="Amaro C."/>
        </authorList>
    </citation>
    <scope>NUCLEOTIDE SEQUENCE</scope>
</reference>
<accession>A0A0E9UQ00</accession>
<name>A0A0E9UQ00_ANGAN</name>
<organism evidence="1">
    <name type="scientific">Anguilla anguilla</name>
    <name type="common">European freshwater eel</name>
    <name type="synonym">Muraena anguilla</name>
    <dbReference type="NCBI Taxonomy" id="7936"/>
    <lineage>
        <taxon>Eukaryota</taxon>
        <taxon>Metazoa</taxon>
        <taxon>Chordata</taxon>
        <taxon>Craniata</taxon>
        <taxon>Vertebrata</taxon>
        <taxon>Euteleostomi</taxon>
        <taxon>Actinopterygii</taxon>
        <taxon>Neopterygii</taxon>
        <taxon>Teleostei</taxon>
        <taxon>Anguilliformes</taxon>
        <taxon>Anguillidae</taxon>
        <taxon>Anguilla</taxon>
    </lineage>
</organism>